<dbReference type="Proteomes" id="UP000682733">
    <property type="component" value="Unassembled WGS sequence"/>
</dbReference>
<sequence>MKQHTAEEANDSRLVTKIRWVVEAYYSRMKKWRFLSERVKNSMTPHLKSCVQIISAVLNVYRPRTTELVDPQAQKTLAMSMKQRAAMQNDLKQREEFRKLSSKSK</sequence>
<evidence type="ECO:0000313" key="7">
    <source>
        <dbReference type="Proteomes" id="UP000677228"/>
    </source>
</evidence>
<evidence type="ECO:0000256" key="1">
    <source>
        <dbReference type="ARBA" id="ARBA00001968"/>
    </source>
</evidence>
<keyword evidence="2" id="KW-0479">Metal-binding</keyword>
<organism evidence="5 7">
    <name type="scientific">Didymodactylos carnosus</name>
    <dbReference type="NCBI Taxonomy" id="1234261"/>
    <lineage>
        <taxon>Eukaryota</taxon>
        <taxon>Metazoa</taxon>
        <taxon>Spiralia</taxon>
        <taxon>Gnathifera</taxon>
        <taxon>Rotifera</taxon>
        <taxon>Eurotatoria</taxon>
        <taxon>Bdelloidea</taxon>
        <taxon>Philodinida</taxon>
        <taxon>Philodinidae</taxon>
        <taxon>Didymodactylos</taxon>
    </lineage>
</organism>
<dbReference type="GO" id="GO:0046872">
    <property type="term" value="F:metal ion binding"/>
    <property type="evidence" value="ECO:0007669"/>
    <property type="project" value="UniProtKB-KW"/>
</dbReference>
<protein>
    <recommendedName>
        <fullName evidence="4">DDE Tnp4 domain-containing protein</fullName>
    </recommendedName>
</protein>
<evidence type="ECO:0000256" key="2">
    <source>
        <dbReference type="ARBA" id="ARBA00022723"/>
    </source>
</evidence>
<accession>A0A8S2F8T3</accession>
<dbReference type="Pfam" id="PF13359">
    <property type="entry name" value="DDE_Tnp_4"/>
    <property type="match status" value="1"/>
</dbReference>
<evidence type="ECO:0000259" key="4">
    <source>
        <dbReference type="Pfam" id="PF13359"/>
    </source>
</evidence>
<evidence type="ECO:0000256" key="3">
    <source>
        <dbReference type="SAM" id="MobiDB-lite"/>
    </source>
</evidence>
<reference evidence="5" key="1">
    <citation type="submission" date="2021-02" db="EMBL/GenBank/DDBJ databases">
        <authorList>
            <person name="Nowell W R."/>
        </authorList>
    </citation>
    <scope>NUCLEOTIDE SEQUENCE</scope>
</reference>
<evidence type="ECO:0000313" key="6">
    <source>
        <dbReference type="EMBL" id="CAF4184008.1"/>
    </source>
</evidence>
<feature type="domain" description="DDE Tnp4" evidence="4">
    <location>
        <begin position="2"/>
        <end position="59"/>
    </location>
</feature>
<dbReference type="EMBL" id="CAJOBA010046002">
    <property type="protein sequence ID" value="CAF4184008.1"/>
    <property type="molecule type" value="Genomic_DNA"/>
</dbReference>
<gene>
    <name evidence="5" type="ORF">OVA965_LOCUS31852</name>
    <name evidence="6" type="ORF">TMI583_LOCUS32697</name>
</gene>
<dbReference type="Proteomes" id="UP000677228">
    <property type="component" value="Unassembled WGS sequence"/>
</dbReference>
<comment type="cofactor">
    <cofactor evidence="1">
        <name>a divalent metal cation</name>
        <dbReference type="ChEBI" id="CHEBI:60240"/>
    </cofactor>
</comment>
<dbReference type="EMBL" id="CAJNOK010024327">
    <property type="protein sequence ID" value="CAF1375121.1"/>
    <property type="molecule type" value="Genomic_DNA"/>
</dbReference>
<dbReference type="InterPro" id="IPR027806">
    <property type="entry name" value="HARBI1_dom"/>
</dbReference>
<comment type="caution">
    <text evidence="5">The sequence shown here is derived from an EMBL/GenBank/DDBJ whole genome shotgun (WGS) entry which is preliminary data.</text>
</comment>
<evidence type="ECO:0000313" key="5">
    <source>
        <dbReference type="EMBL" id="CAF1375121.1"/>
    </source>
</evidence>
<feature type="region of interest" description="Disordered" evidence="3">
    <location>
        <begin position="80"/>
        <end position="105"/>
    </location>
</feature>
<dbReference type="AlphaFoldDB" id="A0A8S2F8T3"/>
<proteinExistence type="predicted"/>
<name>A0A8S2F8T3_9BILA</name>